<dbReference type="OrthoDB" id="2576334at2759"/>
<proteinExistence type="predicted"/>
<feature type="transmembrane region" description="Helical" evidence="2">
    <location>
        <begin position="270"/>
        <end position="288"/>
    </location>
</feature>
<keyword evidence="2" id="KW-1133">Transmembrane helix</keyword>
<gene>
    <name evidence="3" type="ORF">MVEN_00248900</name>
</gene>
<organism evidence="3 4">
    <name type="scientific">Mycena venus</name>
    <dbReference type="NCBI Taxonomy" id="2733690"/>
    <lineage>
        <taxon>Eukaryota</taxon>
        <taxon>Fungi</taxon>
        <taxon>Dikarya</taxon>
        <taxon>Basidiomycota</taxon>
        <taxon>Agaricomycotina</taxon>
        <taxon>Agaricomycetes</taxon>
        <taxon>Agaricomycetidae</taxon>
        <taxon>Agaricales</taxon>
        <taxon>Marasmiineae</taxon>
        <taxon>Mycenaceae</taxon>
        <taxon>Mycena</taxon>
    </lineage>
</organism>
<keyword evidence="2" id="KW-0812">Transmembrane</keyword>
<comment type="caution">
    <text evidence="3">The sequence shown here is derived from an EMBL/GenBank/DDBJ whole genome shotgun (WGS) entry which is preliminary data.</text>
</comment>
<reference evidence="3" key="1">
    <citation type="submission" date="2020-05" db="EMBL/GenBank/DDBJ databases">
        <title>Mycena genomes resolve the evolution of fungal bioluminescence.</title>
        <authorList>
            <person name="Tsai I.J."/>
        </authorList>
    </citation>
    <scope>NUCLEOTIDE SEQUENCE</scope>
    <source>
        <strain evidence="3">CCC161011</strain>
    </source>
</reference>
<accession>A0A8H6YY50</accession>
<sequence length="393" mass="42362">MLSYRESTILMRAFAQLVPSSVIQTLTPAGSAVYLYGTANSLYDITLDERVQSFTGATDLLYLNEGLIEENHLITLRTRPINSTQQMRVSHVVVSASHQQVPKDVFYDNFDSALTYSGNWTSNTVLGIPNSSVTAPFHQTLDAGANVKMNFSNAVAVALYGSTNFGHELYSVSLNNGVPQIYNASTFWLVTNAVMAPPPPFLGPRSDILPIRSRSPDETYTLDVINLSGGAKLTLNSVIVYQVAGSLNSTSSPAPSSRGTSPHIAKVAEIVAPIVSVLVLVLVAAFWLRSRRLRANRAAPITPLVISPDLAATHSEMIQAGMPPRRKGQVISESSQPVTTSSPPLTSHSGPMSPTSPADVNHIIELIAQRIDRREESRGSESSAPPGYRVHSL</sequence>
<feature type="region of interest" description="Disordered" evidence="1">
    <location>
        <begin position="323"/>
        <end position="359"/>
    </location>
</feature>
<evidence type="ECO:0000313" key="3">
    <source>
        <dbReference type="EMBL" id="KAF7369213.1"/>
    </source>
</evidence>
<evidence type="ECO:0000256" key="2">
    <source>
        <dbReference type="SAM" id="Phobius"/>
    </source>
</evidence>
<dbReference type="EMBL" id="JACAZI010000002">
    <property type="protein sequence ID" value="KAF7369213.1"/>
    <property type="molecule type" value="Genomic_DNA"/>
</dbReference>
<feature type="region of interest" description="Disordered" evidence="1">
    <location>
        <begin position="371"/>
        <end position="393"/>
    </location>
</feature>
<evidence type="ECO:0000256" key="1">
    <source>
        <dbReference type="SAM" id="MobiDB-lite"/>
    </source>
</evidence>
<dbReference type="Proteomes" id="UP000620124">
    <property type="component" value="Unassembled WGS sequence"/>
</dbReference>
<protein>
    <submittedName>
        <fullName evidence="3">TPR-REGION domain-containing protein</fullName>
    </submittedName>
</protein>
<name>A0A8H6YY50_9AGAR</name>
<evidence type="ECO:0000313" key="4">
    <source>
        <dbReference type="Proteomes" id="UP000620124"/>
    </source>
</evidence>
<keyword evidence="4" id="KW-1185">Reference proteome</keyword>
<keyword evidence="2" id="KW-0472">Membrane</keyword>
<dbReference type="AlphaFoldDB" id="A0A8H6YY50"/>
<feature type="compositionally biased region" description="Polar residues" evidence="1">
    <location>
        <begin position="331"/>
        <end position="358"/>
    </location>
</feature>